<keyword evidence="2" id="KW-1185">Reference proteome</keyword>
<dbReference type="Proteomes" id="UP000198748">
    <property type="component" value="Unassembled WGS sequence"/>
</dbReference>
<accession>A0A1G7HF87</accession>
<dbReference type="STRING" id="659014.SAMN04487996_108142"/>
<evidence type="ECO:0008006" key="3">
    <source>
        <dbReference type="Google" id="ProtNLM"/>
    </source>
</evidence>
<sequence length="79" mass="9112">MRMQELTHPNSEILKDLINYKMPFGKYKDCVIADLPVSYLEWFYREGFPSGKLGMLLGTMLEIKMNGLESLIQGLRKVA</sequence>
<protein>
    <recommendedName>
        <fullName evidence="3">DUF3820 family protein</fullName>
    </recommendedName>
</protein>
<reference evidence="2" key="1">
    <citation type="submission" date="2016-10" db="EMBL/GenBank/DDBJ databases">
        <authorList>
            <person name="Varghese N."/>
            <person name="Submissions S."/>
        </authorList>
    </citation>
    <scope>NUCLEOTIDE SEQUENCE [LARGE SCALE GENOMIC DNA]</scope>
    <source>
        <strain evidence="2">DSM 25329</strain>
    </source>
</reference>
<evidence type="ECO:0000313" key="2">
    <source>
        <dbReference type="Proteomes" id="UP000198748"/>
    </source>
</evidence>
<dbReference type="InterPro" id="IPR024530">
    <property type="entry name" value="QSregVF_b"/>
</dbReference>
<dbReference type="EMBL" id="FNAN01000008">
    <property type="protein sequence ID" value="SDE99142.1"/>
    <property type="molecule type" value="Genomic_DNA"/>
</dbReference>
<evidence type="ECO:0000313" key="1">
    <source>
        <dbReference type="EMBL" id="SDE99142.1"/>
    </source>
</evidence>
<gene>
    <name evidence="1" type="ORF">SAMN04487996_108142</name>
</gene>
<dbReference type="AlphaFoldDB" id="A0A1G7HF87"/>
<name>A0A1G7HF87_9BACT</name>
<dbReference type="Pfam" id="PF12843">
    <property type="entry name" value="QSregVF_b"/>
    <property type="match status" value="1"/>
</dbReference>
<organism evidence="1 2">
    <name type="scientific">Dyadobacter soli</name>
    <dbReference type="NCBI Taxonomy" id="659014"/>
    <lineage>
        <taxon>Bacteria</taxon>
        <taxon>Pseudomonadati</taxon>
        <taxon>Bacteroidota</taxon>
        <taxon>Cytophagia</taxon>
        <taxon>Cytophagales</taxon>
        <taxon>Spirosomataceae</taxon>
        <taxon>Dyadobacter</taxon>
    </lineage>
</organism>
<proteinExistence type="predicted"/>